<dbReference type="SUPFAM" id="SSF88946">
    <property type="entry name" value="Sigma2 domain of RNA polymerase sigma factors"/>
    <property type="match status" value="1"/>
</dbReference>
<evidence type="ECO:0008006" key="4">
    <source>
        <dbReference type="Google" id="ProtNLM"/>
    </source>
</evidence>
<dbReference type="InterPro" id="IPR013325">
    <property type="entry name" value="RNA_pol_sigma_r2"/>
</dbReference>
<proteinExistence type="predicted"/>
<reference evidence="3" key="1">
    <citation type="journal article" date="2019" name="Int. J. Syst. Evol. Microbiol.">
        <title>The Global Catalogue of Microorganisms (GCM) 10K type strain sequencing project: providing services to taxonomists for standard genome sequencing and annotation.</title>
        <authorList>
            <consortium name="The Broad Institute Genomics Platform"/>
            <consortium name="The Broad Institute Genome Sequencing Center for Infectious Disease"/>
            <person name="Wu L."/>
            <person name="Ma J."/>
        </authorList>
    </citation>
    <scope>NUCLEOTIDE SEQUENCE [LARGE SCALE GENOMIC DNA]</scope>
    <source>
        <strain evidence="3">KCTC 42217</strain>
    </source>
</reference>
<organism evidence="2 3">
    <name type="scientific">Paradesertivirga mongoliensis</name>
    <dbReference type="NCBI Taxonomy" id="2100740"/>
    <lineage>
        <taxon>Bacteria</taxon>
        <taxon>Pseudomonadati</taxon>
        <taxon>Bacteroidota</taxon>
        <taxon>Sphingobacteriia</taxon>
        <taxon>Sphingobacteriales</taxon>
        <taxon>Sphingobacteriaceae</taxon>
        <taxon>Paradesertivirga</taxon>
    </lineage>
</organism>
<feature type="region of interest" description="Disordered" evidence="1">
    <location>
        <begin position="91"/>
        <end position="112"/>
    </location>
</feature>
<keyword evidence="3" id="KW-1185">Reference proteome</keyword>
<sequence>MYMDTEEDRKYLQQEIIIQLRKPYRSFKAESEFSTWMYRVAIILLVDLQAGSDRVQAPITSRFFLVGQQPNSSVCGSDFRCIEAPAQSLRQPRQKNKKGFLRLSKGQTSINT</sequence>
<dbReference type="EMBL" id="JBHUHZ010000003">
    <property type="protein sequence ID" value="MFD2164158.1"/>
    <property type="molecule type" value="Genomic_DNA"/>
</dbReference>
<protein>
    <recommendedName>
        <fullName evidence="4">RNA polymerase sigma-70 region 2 domain-containing protein</fullName>
    </recommendedName>
</protein>
<evidence type="ECO:0000313" key="2">
    <source>
        <dbReference type="EMBL" id="MFD2164158.1"/>
    </source>
</evidence>
<evidence type="ECO:0000313" key="3">
    <source>
        <dbReference type="Proteomes" id="UP001597387"/>
    </source>
</evidence>
<evidence type="ECO:0000256" key="1">
    <source>
        <dbReference type="SAM" id="MobiDB-lite"/>
    </source>
</evidence>
<dbReference type="Proteomes" id="UP001597387">
    <property type="component" value="Unassembled WGS sequence"/>
</dbReference>
<gene>
    <name evidence="2" type="ORF">ACFSJU_17245</name>
</gene>
<name>A0ABW4ZPX0_9SPHI</name>
<accession>A0ABW4ZPX0</accession>
<dbReference type="RefSeq" id="WP_255904455.1">
    <property type="nucleotide sequence ID" value="NZ_JAFMZO010000004.1"/>
</dbReference>
<comment type="caution">
    <text evidence="2">The sequence shown here is derived from an EMBL/GenBank/DDBJ whole genome shotgun (WGS) entry which is preliminary data.</text>
</comment>